<evidence type="ECO:0000256" key="1">
    <source>
        <dbReference type="ARBA" id="ARBA00006430"/>
    </source>
</evidence>
<feature type="transmembrane region" description="Helical" evidence="9">
    <location>
        <begin position="257"/>
        <end position="275"/>
    </location>
</feature>
<dbReference type="Pfam" id="PF03812">
    <property type="entry name" value="KdgT"/>
    <property type="match status" value="1"/>
</dbReference>
<feature type="transmembrane region" description="Helical" evidence="9">
    <location>
        <begin position="171"/>
        <end position="188"/>
    </location>
</feature>
<feature type="transmembrane region" description="Helical" evidence="9">
    <location>
        <begin position="195"/>
        <end position="212"/>
    </location>
</feature>
<evidence type="ECO:0000313" key="11">
    <source>
        <dbReference type="Proteomes" id="UP000185604"/>
    </source>
</evidence>
<protein>
    <recommendedName>
        <fullName evidence="9">2-keto-3-deoxygluconate permease</fullName>
        <shortName evidence="9">KDG permease</shortName>
    </recommendedName>
</protein>
<comment type="similarity">
    <text evidence="1 9">Belongs to the KdgT transporter family.</text>
</comment>
<dbReference type="EMBL" id="LKPO01000001">
    <property type="protein sequence ID" value="OLF98877.1"/>
    <property type="molecule type" value="Genomic_DNA"/>
</dbReference>
<dbReference type="GO" id="GO:0015649">
    <property type="term" value="F:2-keto-3-deoxygluconate:proton symporter activity"/>
    <property type="evidence" value="ECO:0007669"/>
    <property type="project" value="UniProtKB-UniRule"/>
</dbReference>
<organism evidence="10 11">
    <name type="scientific">Bacillus paralicheniformis</name>
    <dbReference type="NCBI Taxonomy" id="1648923"/>
    <lineage>
        <taxon>Bacteria</taxon>
        <taxon>Bacillati</taxon>
        <taxon>Bacillota</taxon>
        <taxon>Bacilli</taxon>
        <taxon>Bacillales</taxon>
        <taxon>Bacillaceae</taxon>
        <taxon>Bacillus</taxon>
    </lineage>
</organism>
<evidence type="ECO:0000256" key="3">
    <source>
        <dbReference type="ARBA" id="ARBA00022475"/>
    </source>
</evidence>
<evidence type="ECO:0000313" key="10">
    <source>
        <dbReference type="EMBL" id="OLF98877.1"/>
    </source>
</evidence>
<accession>A0A7Z1B6P3</accession>
<gene>
    <name evidence="9" type="primary">kdgT</name>
    <name evidence="10" type="ORF">B4121_0404</name>
</gene>
<evidence type="ECO:0000256" key="9">
    <source>
        <dbReference type="HAMAP-Rule" id="MF_00070"/>
    </source>
</evidence>
<feature type="transmembrane region" description="Helical" evidence="9">
    <location>
        <begin position="224"/>
        <end position="245"/>
    </location>
</feature>
<feature type="transmembrane region" description="Helical" evidence="9">
    <location>
        <begin position="142"/>
        <end position="165"/>
    </location>
</feature>
<comment type="function">
    <text evidence="9">Catalyzes the proton-dependent uptake of 2-keto-3-deoxygluconate (KDG) into the cell.</text>
</comment>
<feature type="transmembrane region" description="Helical" evidence="9">
    <location>
        <begin position="287"/>
        <end position="310"/>
    </location>
</feature>
<dbReference type="GO" id="GO:0005886">
    <property type="term" value="C:plasma membrane"/>
    <property type="evidence" value="ECO:0007669"/>
    <property type="project" value="UniProtKB-SubCell"/>
</dbReference>
<dbReference type="NCBIfam" id="TIGR00793">
    <property type="entry name" value="kdgT"/>
    <property type="match status" value="1"/>
</dbReference>
<name>A0A7Z1B6P3_9BACI</name>
<keyword evidence="8 9" id="KW-0472">Membrane</keyword>
<keyword evidence="6 9" id="KW-0769">Symport</keyword>
<keyword evidence="7 9" id="KW-1133">Transmembrane helix</keyword>
<evidence type="ECO:0000256" key="7">
    <source>
        <dbReference type="ARBA" id="ARBA00022989"/>
    </source>
</evidence>
<comment type="caution">
    <text evidence="10">The sequence shown here is derived from an EMBL/GenBank/DDBJ whole genome shotgun (WGS) entry which is preliminary data.</text>
</comment>
<feature type="transmembrane region" description="Helical" evidence="9">
    <location>
        <begin position="106"/>
        <end position="130"/>
    </location>
</feature>
<dbReference type="Proteomes" id="UP000185604">
    <property type="component" value="Unassembled WGS sequence"/>
</dbReference>
<evidence type="ECO:0000256" key="8">
    <source>
        <dbReference type="ARBA" id="ARBA00023136"/>
    </source>
</evidence>
<dbReference type="HAMAP" id="MF_00070">
    <property type="entry name" value="KdgT"/>
    <property type="match status" value="1"/>
</dbReference>
<evidence type="ECO:0000256" key="4">
    <source>
        <dbReference type="ARBA" id="ARBA00022597"/>
    </source>
</evidence>
<feature type="transmembrane region" description="Helical" evidence="9">
    <location>
        <begin position="75"/>
        <end position="94"/>
    </location>
</feature>
<comment type="subcellular location">
    <subcellularLocation>
        <location evidence="9">Cell membrane</location>
        <topology evidence="9">Multi-pass membrane protein</topology>
    </subcellularLocation>
</comment>
<keyword evidence="4 9" id="KW-0762">Sugar transport</keyword>
<dbReference type="AlphaFoldDB" id="A0A7Z1B6P3"/>
<feature type="transmembrane region" description="Helical" evidence="9">
    <location>
        <begin position="12"/>
        <end position="30"/>
    </location>
</feature>
<comment type="catalytic activity">
    <reaction evidence="9">
        <text>2-dehydro-3-deoxy-D-gluconate(in) + H(+)(in) = 2-dehydro-3-deoxy-D-gluconate(out) + H(+)(out)</text>
        <dbReference type="Rhea" id="RHEA:29943"/>
        <dbReference type="ChEBI" id="CHEBI:15378"/>
        <dbReference type="ChEBI" id="CHEBI:57990"/>
    </reaction>
</comment>
<keyword evidence="3 9" id="KW-1003">Cell membrane</keyword>
<reference evidence="10 11" key="1">
    <citation type="journal article" date="2016" name="Front. Microbiol.">
        <title>High-Level Heat Resistance of Spores of Bacillus amyloliquefaciens and Bacillus licheniformis Results from the Presence of a spoVA Operon in a Tn1546 Transposon.</title>
        <authorList>
            <person name="Berendsen E.M."/>
            <person name="Koning R.A."/>
            <person name="Boekhorst J."/>
            <person name="de Jong A."/>
            <person name="Kuipers O.P."/>
            <person name="Wells-Bennik M.H."/>
        </authorList>
    </citation>
    <scope>NUCLEOTIDE SEQUENCE [LARGE SCALE GENOMIC DNA]</scope>
    <source>
        <strain evidence="10 11">B4121</strain>
    </source>
</reference>
<sequence length="332" mass="34720">MMKIKATIERVPGGMMIIPLFLGATLNTFAPGTAEFFGGFTGALITGTLPILGVFIFCVGATIDFRSSGYIARKGLTLLIGKVGIAALLGLIAAQFIPDEGIQSGFFAGLSVLAIVAVMNETNGGLYLALMNHMGRKEDAGAFAFISTESGPFMTMVTFGVTGLAAFPWETLAATVIPFLLGCILGNLDPELRDLFGKVVPAIIPFFAFSLGNTLDFKMLIQSGFLGIVVGVSVVVLSGASLYLLDRFVARGDGVAGIAASSTAGAAVAVPYALADANPVFAPVADSATAIIATSVIVTSLLTPLATVWIEKRTKQRKSPKQMTIDYKSFRR</sequence>
<dbReference type="InterPro" id="IPR018395">
    <property type="entry name" value="2keto-3dGluconate_permease_sub"/>
</dbReference>
<dbReference type="InterPro" id="IPR004684">
    <property type="entry name" value="2keto-3dGluconate_permease"/>
</dbReference>
<evidence type="ECO:0000256" key="2">
    <source>
        <dbReference type="ARBA" id="ARBA00022448"/>
    </source>
</evidence>
<keyword evidence="5 9" id="KW-0812">Transmembrane</keyword>
<proteinExistence type="inferred from homology"/>
<feature type="transmembrane region" description="Helical" evidence="9">
    <location>
        <begin position="36"/>
        <end position="63"/>
    </location>
</feature>
<evidence type="ECO:0000256" key="6">
    <source>
        <dbReference type="ARBA" id="ARBA00022847"/>
    </source>
</evidence>
<evidence type="ECO:0000256" key="5">
    <source>
        <dbReference type="ARBA" id="ARBA00022692"/>
    </source>
</evidence>
<keyword evidence="2 9" id="KW-0813">Transport</keyword>